<reference evidence="1" key="2">
    <citation type="submission" date="2022-10" db="EMBL/GenBank/DDBJ databases">
        <authorList>
            <consortium name="ENA_rothamsted_submissions"/>
            <consortium name="culmorum"/>
            <person name="King R."/>
        </authorList>
    </citation>
    <scope>NUCLEOTIDE SEQUENCE</scope>
</reference>
<organism evidence="1 2">
    <name type="scientific">Diatraea saccharalis</name>
    <name type="common">sugarcane borer</name>
    <dbReference type="NCBI Taxonomy" id="40085"/>
    <lineage>
        <taxon>Eukaryota</taxon>
        <taxon>Metazoa</taxon>
        <taxon>Ecdysozoa</taxon>
        <taxon>Arthropoda</taxon>
        <taxon>Hexapoda</taxon>
        <taxon>Insecta</taxon>
        <taxon>Pterygota</taxon>
        <taxon>Neoptera</taxon>
        <taxon>Endopterygota</taxon>
        <taxon>Lepidoptera</taxon>
        <taxon>Glossata</taxon>
        <taxon>Ditrysia</taxon>
        <taxon>Pyraloidea</taxon>
        <taxon>Crambidae</taxon>
        <taxon>Crambinae</taxon>
        <taxon>Diatraea</taxon>
    </lineage>
</organism>
<evidence type="ECO:0000313" key="2">
    <source>
        <dbReference type="Proteomes" id="UP001153714"/>
    </source>
</evidence>
<dbReference type="Pfam" id="PF11901">
    <property type="entry name" value="DM9"/>
    <property type="match status" value="1"/>
</dbReference>
<evidence type="ECO:0000313" key="1">
    <source>
        <dbReference type="EMBL" id="CAH0751961.1"/>
    </source>
</evidence>
<dbReference type="EMBL" id="OU893348">
    <property type="protein sequence ID" value="CAH0751961.1"/>
    <property type="molecule type" value="Genomic_DNA"/>
</dbReference>
<dbReference type="SMART" id="SM00696">
    <property type="entry name" value="DM9"/>
    <property type="match status" value="1"/>
</dbReference>
<dbReference type="OrthoDB" id="2142040at2759"/>
<dbReference type="InterPro" id="IPR006616">
    <property type="entry name" value="DM9_repeat"/>
</dbReference>
<accession>A0A9P0C8Y9</accession>
<dbReference type="Proteomes" id="UP001153714">
    <property type="component" value="Chromosome 17"/>
</dbReference>
<name>A0A9P0C8Y9_9NEOP</name>
<protein>
    <submittedName>
        <fullName evidence="1">Uncharacterized protein</fullName>
    </submittedName>
</protein>
<proteinExistence type="predicted"/>
<reference evidence="1" key="1">
    <citation type="submission" date="2021-12" db="EMBL/GenBank/DDBJ databases">
        <authorList>
            <person name="King R."/>
        </authorList>
    </citation>
    <scope>NUCLEOTIDE SEQUENCE</scope>
</reference>
<dbReference type="AlphaFoldDB" id="A0A9P0C8Y9"/>
<sequence>MVFGINKCIFINILVPPHGPPPYHRYPPPPPGSNVAFVPTPVMMPVYPPPPAPPMPEPNATYVTNYYYPPTYHQPHQPEQHHLVPQVEELIDWASATPQTAVNYTHRAFVAGKEGWDGSPLWIIRSHHNGEFIPGKLAIKHRASYVPYSGKEVPVHNFEVKTNL</sequence>
<keyword evidence="2" id="KW-1185">Reference proteome</keyword>
<gene>
    <name evidence="1" type="ORF">DIATSA_LOCUS5115</name>
</gene>